<feature type="transmembrane region" description="Helical" evidence="8">
    <location>
        <begin position="161"/>
        <end position="181"/>
    </location>
</feature>
<evidence type="ECO:0000313" key="11">
    <source>
        <dbReference type="Proteomes" id="UP000288794"/>
    </source>
</evidence>
<comment type="subcellular location">
    <subcellularLocation>
        <location evidence="1 8">Cell membrane</location>
        <topology evidence="1 8">Multi-pass membrane protein</topology>
    </subcellularLocation>
</comment>
<feature type="transmembrane region" description="Helical" evidence="8">
    <location>
        <begin position="61"/>
        <end position="85"/>
    </location>
</feature>
<dbReference type="AlphaFoldDB" id="A0A443ICR0"/>
<evidence type="ECO:0000256" key="7">
    <source>
        <dbReference type="ARBA" id="ARBA00023136"/>
    </source>
</evidence>
<reference evidence="10 11" key="1">
    <citation type="submission" date="2014-04" db="EMBL/GenBank/DDBJ databases">
        <title>Draft genome sequence of Pantoea beijingensis strain LMG 27579, an emerging pathogen to Pleurotus eryngii with potential industrial application.</title>
        <authorList>
            <person name="Xu F."/>
            <person name="Liu Y."/>
            <person name="Wang S."/>
            <person name="Yin Y."/>
            <person name="Ma Y."/>
            <person name="Zhao S."/>
            <person name="Rong C."/>
        </authorList>
    </citation>
    <scope>NUCLEOTIDE SEQUENCE [LARGE SCALE GENOMIC DNA]</scope>
    <source>
        <strain evidence="10 11">LMG 27579</strain>
    </source>
</reference>
<evidence type="ECO:0000256" key="4">
    <source>
        <dbReference type="ARBA" id="ARBA00022692"/>
    </source>
</evidence>
<feature type="transmembrane region" description="Helical" evidence="8">
    <location>
        <begin position="406"/>
        <end position="426"/>
    </location>
</feature>
<dbReference type="InterPro" id="IPR006512">
    <property type="entry name" value="YidE_YbjL"/>
</dbReference>
<feature type="transmembrane region" description="Helical" evidence="8">
    <location>
        <begin position="380"/>
        <end position="400"/>
    </location>
</feature>
<dbReference type="PANTHER" id="PTHR30445:SF10">
    <property type="entry name" value="TRANSPORT PROTEIN YBJL-RELATED"/>
    <property type="match status" value="1"/>
</dbReference>
<dbReference type="Gene3D" id="3.30.70.1450">
    <property type="entry name" value="Regulator of K+ conductance, C-terminal domain"/>
    <property type="match status" value="1"/>
</dbReference>
<sequence>MNINVANLLSGNYILLLFVVLAIGLCLGKLRLGSVQLGNSIGVLVASLLLGQQHFSINTDALNLGFMLFIFCVGVEAGPNFFSIFFRDGKNYLMLAMIMVASALLMALGLGKLLGWDIGLTAGMLAGSMTSTPVLVGAGDTLRQTISDNQTLGAMQDNLSLGYALTYLVGLVSLIFGARYLPKLQHQDLPTSAQQIARERGLDTDSQRKVYLPVIRAYRVGPELVAWADGKNLRELGIYRQTGCYIERIRRNGILANPDGDAVLQVGDEISLVGYPDAHSRLDTSFRNGKEVFDRDLLDMRIVTEEIVVKNHNAVNKRLGQLKLTDHGCFLNRVIRSQIEMPVDDNVMLNKGDVLQVSGETRRVKTVADRIGFISIHSQVTDLLAFCAFFIIGLMIGMITFQFSSFSFGIGNAAGLLFSGIMLGFLRANHPTFGYIPQGALTMVKEFGLMVFMAGVGLSAGSGITHGLGLTGLEMLAAGLAVSLVPVVICFLFGAYVLKMNRALLFGAIMGARTCAPAMEIISDTSRSNIPALGYAGTYAIANVLLTLAGTLIVIIWPIFGG</sequence>
<evidence type="ECO:0000256" key="3">
    <source>
        <dbReference type="ARBA" id="ARBA00022475"/>
    </source>
</evidence>
<dbReference type="HAMAP" id="MF_01015">
    <property type="entry name" value="YbjL"/>
    <property type="match status" value="1"/>
</dbReference>
<dbReference type="SUPFAM" id="SSF116726">
    <property type="entry name" value="TrkA C-terminal domain-like"/>
    <property type="match status" value="2"/>
</dbReference>
<keyword evidence="2 8" id="KW-0813">Transport</keyword>
<dbReference type="GO" id="GO:0005886">
    <property type="term" value="C:plasma membrane"/>
    <property type="evidence" value="ECO:0007669"/>
    <property type="project" value="UniProtKB-SubCell"/>
</dbReference>
<feature type="domain" description="RCK C-terminal" evidence="9">
    <location>
        <begin position="292"/>
        <end position="373"/>
    </location>
</feature>
<keyword evidence="11" id="KW-1185">Reference proteome</keyword>
<name>A0A443ICR0_9GAMM</name>
<keyword evidence="7 8" id="KW-0472">Membrane</keyword>
<dbReference type="InterPro" id="IPR023017">
    <property type="entry name" value="Transp_YbjL_put"/>
</dbReference>
<comment type="caution">
    <text evidence="10">The sequence shown here is derived from an EMBL/GenBank/DDBJ whole genome shotgun (WGS) entry which is preliminary data.</text>
</comment>
<dbReference type="PANTHER" id="PTHR30445">
    <property type="entry name" value="K(+)_H(+) ANTIPORTER SUBUNIT KHTT"/>
    <property type="match status" value="1"/>
</dbReference>
<dbReference type="GO" id="GO:0006813">
    <property type="term" value="P:potassium ion transport"/>
    <property type="evidence" value="ECO:0007669"/>
    <property type="project" value="InterPro"/>
</dbReference>
<dbReference type="NCBIfam" id="NF003440">
    <property type="entry name" value="PRK04972.1"/>
    <property type="match status" value="1"/>
</dbReference>
<feature type="domain" description="RCK C-terminal" evidence="9">
    <location>
        <begin position="202"/>
        <end position="288"/>
    </location>
</feature>
<evidence type="ECO:0000256" key="8">
    <source>
        <dbReference type="HAMAP-Rule" id="MF_01015"/>
    </source>
</evidence>
<dbReference type="Proteomes" id="UP000288794">
    <property type="component" value="Unassembled WGS sequence"/>
</dbReference>
<dbReference type="PROSITE" id="PS51202">
    <property type="entry name" value="RCK_C"/>
    <property type="match status" value="2"/>
</dbReference>
<proteinExistence type="inferred from homology"/>
<dbReference type="NCBIfam" id="TIGR01625">
    <property type="entry name" value="YidE_YbjL_dupl"/>
    <property type="match status" value="2"/>
</dbReference>
<comment type="similarity">
    <text evidence="8">Belongs to the AAE transporter (TC 2.A.81) family. YbjL subfamily.</text>
</comment>
<keyword evidence="5" id="KW-0677">Repeat</keyword>
<organism evidence="10 11">
    <name type="scientific">[Pantoea] beijingensis</name>
    <dbReference type="NCBI Taxonomy" id="1324864"/>
    <lineage>
        <taxon>Bacteria</taxon>
        <taxon>Pseudomonadati</taxon>
        <taxon>Pseudomonadota</taxon>
        <taxon>Gammaproteobacteria</taxon>
        <taxon>Enterobacterales</taxon>
        <taxon>Erwiniaceae</taxon>
        <taxon>Erwinia</taxon>
    </lineage>
</organism>
<dbReference type="FunFam" id="3.30.70.1450:FF:000003">
    <property type="entry name" value="Putative transport protein YbjL"/>
    <property type="match status" value="1"/>
</dbReference>
<keyword evidence="6 8" id="KW-1133">Transmembrane helix</keyword>
<evidence type="ECO:0000256" key="6">
    <source>
        <dbReference type="ARBA" id="ARBA00022989"/>
    </source>
</evidence>
<evidence type="ECO:0000256" key="5">
    <source>
        <dbReference type="ARBA" id="ARBA00022737"/>
    </source>
</evidence>
<feature type="transmembrane region" description="Helical" evidence="8">
    <location>
        <begin position="475"/>
        <end position="498"/>
    </location>
</feature>
<dbReference type="Pfam" id="PF06826">
    <property type="entry name" value="Asp-Al_Ex"/>
    <property type="match status" value="2"/>
</dbReference>
<evidence type="ECO:0000256" key="2">
    <source>
        <dbReference type="ARBA" id="ARBA00022448"/>
    </source>
</evidence>
<accession>A0A443ICR0</accession>
<keyword evidence="3 8" id="KW-1003">Cell membrane</keyword>
<keyword evidence="4 8" id="KW-0812">Transmembrane</keyword>
<dbReference type="InterPro" id="IPR006037">
    <property type="entry name" value="RCK_C"/>
</dbReference>
<protein>
    <recommendedName>
        <fullName evidence="8">Putative transport protein ED28_10595</fullName>
    </recommendedName>
</protein>
<dbReference type="InterPro" id="IPR036721">
    <property type="entry name" value="RCK_C_sf"/>
</dbReference>
<gene>
    <name evidence="10" type="ORF">ED28_10595</name>
</gene>
<feature type="transmembrane region" description="Helical" evidence="8">
    <location>
        <begin position="92"/>
        <end position="111"/>
    </location>
</feature>
<dbReference type="GO" id="GO:0008324">
    <property type="term" value="F:monoatomic cation transmembrane transporter activity"/>
    <property type="evidence" value="ECO:0007669"/>
    <property type="project" value="InterPro"/>
</dbReference>
<dbReference type="InterPro" id="IPR050144">
    <property type="entry name" value="AAE_transporter"/>
</dbReference>
<dbReference type="RefSeq" id="WP_128177743.1">
    <property type="nucleotide sequence ID" value="NZ_CP071409.1"/>
</dbReference>
<feature type="transmembrane region" description="Helical" evidence="8">
    <location>
        <begin position="12"/>
        <end position="30"/>
    </location>
</feature>
<dbReference type="EMBL" id="JMEE01000031">
    <property type="protein sequence ID" value="RWR02071.1"/>
    <property type="molecule type" value="Genomic_DNA"/>
</dbReference>
<dbReference type="Pfam" id="PF02080">
    <property type="entry name" value="TrkA_C"/>
    <property type="match status" value="2"/>
</dbReference>
<feature type="transmembrane region" description="Helical" evidence="8">
    <location>
        <begin position="447"/>
        <end position="469"/>
    </location>
</feature>
<evidence type="ECO:0000313" key="10">
    <source>
        <dbReference type="EMBL" id="RWR02071.1"/>
    </source>
</evidence>
<evidence type="ECO:0000256" key="1">
    <source>
        <dbReference type="ARBA" id="ARBA00004651"/>
    </source>
</evidence>
<evidence type="ECO:0000259" key="9">
    <source>
        <dbReference type="PROSITE" id="PS51202"/>
    </source>
</evidence>
<feature type="transmembrane region" description="Helical" evidence="8">
    <location>
        <begin position="536"/>
        <end position="560"/>
    </location>
</feature>